<feature type="transmembrane region" description="Helical" evidence="6">
    <location>
        <begin position="105"/>
        <end position="127"/>
    </location>
</feature>
<proteinExistence type="inferred from homology"/>
<dbReference type="OrthoDB" id="10041611at2759"/>
<accession>A0A914AV66</accession>
<keyword evidence="5 6" id="KW-0472">Membrane</keyword>
<comment type="similarity">
    <text evidence="2 6">Belongs to the synaptogyrin family.</text>
</comment>
<protein>
    <recommendedName>
        <fullName evidence="6">Synaptogyrin</fullName>
    </recommendedName>
</protein>
<dbReference type="PANTHER" id="PTHR10838">
    <property type="entry name" value="SYNAPTOGYRIN"/>
    <property type="match status" value="1"/>
</dbReference>
<reference evidence="9" key="1">
    <citation type="submission" date="2022-11" db="UniProtKB">
        <authorList>
            <consortium name="EnsemblMetazoa"/>
        </authorList>
    </citation>
    <scope>IDENTIFICATION</scope>
</reference>
<evidence type="ECO:0000313" key="10">
    <source>
        <dbReference type="Proteomes" id="UP000887568"/>
    </source>
</evidence>
<dbReference type="Proteomes" id="UP000887568">
    <property type="component" value="Unplaced"/>
</dbReference>
<dbReference type="GO" id="GO:0030672">
    <property type="term" value="C:synaptic vesicle membrane"/>
    <property type="evidence" value="ECO:0007669"/>
    <property type="project" value="TreeGrafter"/>
</dbReference>
<dbReference type="AlphaFoldDB" id="A0A914AV66"/>
<dbReference type="PANTHER" id="PTHR10838:SF20">
    <property type="entry name" value="SYNAPTOGYRIN"/>
    <property type="match status" value="1"/>
</dbReference>
<dbReference type="OMA" id="FYLWSQW"/>
<organism evidence="9 10">
    <name type="scientific">Patiria miniata</name>
    <name type="common">Bat star</name>
    <name type="synonym">Asterina miniata</name>
    <dbReference type="NCBI Taxonomy" id="46514"/>
    <lineage>
        <taxon>Eukaryota</taxon>
        <taxon>Metazoa</taxon>
        <taxon>Echinodermata</taxon>
        <taxon>Eleutherozoa</taxon>
        <taxon>Asterozoa</taxon>
        <taxon>Asteroidea</taxon>
        <taxon>Valvatacea</taxon>
        <taxon>Valvatida</taxon>
        <taxon>Asterinidae</taxon>
        <taxon>Patiria</taxon>
    </lineage>
</organism>
<evidence type="ECO:0000256" key="3">
    <source>
        <dbReference type="ARBA" id="ARBA00022692"/>
    </source>
</evidence>
<evidence type="ECO:0000256" key="2">
    <source>
        <dbReference type="ARBA" id="ARBA00010252"/>
    </source>
</evidence>
<feature type="transmembrane region" description="Helical" evidence="6">
    <location>
        <begin position="70"/>
        <end position="93"/>
    </location>
</feature>
<dbReference type="PIRSF" id="PIRSF011282">
    <property type="entry name" value="Synaptogyrin"/>
    <property type="match status" value="1"/>
</dbReference>
<feature type="compositionally biased region" description="Polar residues" evidence="7">
    <location>
        <begin position="215"/>
        <end position="224"/>
    </location>
</feature>
<dbReference type="RefSeq" id="XP_038067652.1">
    <property type="nucleotide sequence ID" value="XM_038211724.1"/>
</dbReference>
<keyword evidence="10" id="KW-1185">Reference proteome</keyword>
<evidence type="ECO:0000256" key="4">
    <source>
        <dbReference type="ARBA" id="ARBA00022989"/>
    </source>
</evidence>
<keyword evidence="4 6" id="KW-1133">Transmembrane helix</keyword>
<evidence type="ECO:0000256" key="1">
    <source>
        <dbReference type="ARBA" id="ARBA00004141"/>
    </source>
</evidence>
<name>A0A914AV66_PATMI</name>
<evidence type="ECO:0000313" key="9">
    <source>
        <dbReference type="EnsemblMetazoa" id="XP_038067652.1"/>
    </source>
</evidence>
<evidence type="ECO:0000259" key="8">
    <source>
        <dbReference type="PROSITE" id="PS51225"/>
    </source>
</evidence>
<dbReference type="InterPro" id="IPR016579">
    <property type="entry name" value="Synaptogyrin"/>
</dbReference>
<keyword evidence="3 6" id="KW-0812">Transmembrane</keyword>
<sequence length="224" mass="24234">MEGGAYGAGKASSSGLNPGAIMRKPQVILRAVAWLFSIIVFGCIANQGWVSVFGLSGTYCIFNLDSNACNFGITIGVFAFLACMGFLVVDIMFDNLSNVQMRKYAVIADLAFSGLWTFMWFVCFCYLTDAWRRAPAEFGEIAGAGQARAAIAFSFFSIIPWAGLTVLAFLRYRQGAQAAFSQSYEPEGGAPQPSGQVTGGDSYQQPPFSEKTEVPDSQFQSPTY</sequence>
<feature type="region of interest" description="Disordered" evidence="7">
    <location>
        <begin position="183"/>
        <end position="224"/>
    </location>
</feature>
<dbReference type="GO" id="GO:0031594">
    <property type="term" value="C:neuromuscular junction"/>
    <property type="evidence" value="ECO:0007669"/>
    <property type="project" value="TreeGrafter"/>
</dbReference>
<dbReference type="EnsemblMetazoa" id="XM_038211724.1">
    <property type="protein sequence ID" value="XP_038067652.1"/>
    <property type="gene ID" value="LOC119737399"/>
</dbReference>
<dbReference type="GeneID" id="119737399"/>
<feature type="domain" description="MARVEL" evidence="8">
    <location>
        <begin position="21"/>
        <end position="173"/>
    </location>
</feature>
<feature type="transmembrane region" description="Helical" evidence="6">
    <location>
        <begin position="27"/>
        <end position="50"/>
    </location>
</feature>
<dbReference type="Pfam" id="PF01284">
    <property type="entry name" value="MARVEL"/>
    <property type="match status" value="1"/>
</dbReference>
<evidence type="ECO:0000256" key="5">
    <source>
        <dbReference type="ARBA" id="ARBA00023136"/>
    </source>
</evidence>
<feature type="transmembrane region" description="Helical" evidence="6">
    <location>
        <begin position="147"/>
        <end position="170"/>
    </location>
</feature>
<feature type="compositionally biased region" description="Polar residues" evidence="7">
    <location>
        <begin position="193"/>
        <end position="207"/>
    </location>
</feature>
<evidence type="ECO:0000256" key="6">
    <source>
        <dbReference type="PIRNR" id="PIRNR011282"/>
    </source>
</evidence>
<evidence type="ECO:0000256" key="7">
    <source>
        <dbReference type="SAM" id="MobiDB-lite"/>
    </source>
</evidence>
<dbReference type="PROSITE" id="PS51225">
    <property type="entry name" value="MARVEL"/>
    <property type="match status" value="1"/>
</dbReference>
<comment type="subcellular location">
    <subcellularLocation>
        <location evidence="1 6">Membrane</location>
        <topology evidence="1 6">Multi-pass membrane protein</topology>
    </subcellularLocation>
</comment>
<dbReference type="InterPro" id="IPR008253">
    <property type="entry name" value="Marvel"/>
</dbReference>